<dbReference type="GeneID" id="24811175"/>
<feature type="domain" description="PAC" evidence="3">
    <location>
        <begin position="426"/>
        <end position="478"/>
    </location>
</feature>
<dbReference type="Gene3D" id="3.30.450.20">
    <property type="entry name" value="PAS domain"/>
    <property type="match status" value="2"/>
</dbReference>
<dbReference type="Pfam" id="PF02518">
    <property type="entry name" value="HATPase_c"/>
    <property type="match status" value="1"/>
</dbReference>
<dbReference type="Pfam" id="PF14417">
    <property type="entry name" value="MEDS"/>
    <property type="match status" value="1"/>
</dbReference>
<dbReference type="GO" id="GO:0016301">
    <property type="term" value="F:kinase activity"/>
    <property type="evidence" value="ECO:0007669"/>
    <property type="project" value="UniProtKB-KW"/>
</dbReference>
<dbReference type="Gene3D" id="3.30.565.10">
    <property type="entry name" value="Histidine kinase-like ATPase, C-terminal domain"/>
    <property type="match status" value="1"/>
</dbReference>
<dbReference type="RefSeq" id="WP_052727993.1">
    <property type="nucleotide sequence ID" value="NZ_CP009520.1"/>
</dbReference>
<dbReference type="HOGENOM" id="CLU_000445_114_57_2"/>
<accession>A0A0E3Q5Z2</accession>
<dbReference type="EMBL" id="CP009520">
    <property type="protein sequence ID" value="AKB44939.1"/>
    <property type="molecule type" value="Genomic_DNA"/>
</dbReference>
<protein>
    <submittedName>
        <fullName evidence="4">Sensory transduction histidine kinase</fullName>
    </submittedName>
</protein>
<dbReference type="InterPro" id="IPR035965">
    <property type="entry name" value="PAS-like_dom_sf"/>
</dbReference>
<dbReference type="Pfam" id="PF07568">
    <property type="entry name" value="HisKA_2"/>
    <property type="match status" value="1"/>
</dbReference>
<dbReference type="InterPro" id="IPR005467">
    <property type="entry name" value="His_kinase_dom"/>
</dbReference>
<evidence type="ECO:0000313" key="5">
    <source>
        <dbReference type="Proteomes" id="UP000033096"/>
    </source>
</evidence>
<dbReference type="CDD" id="cd00130">
    <property type="entry name" value="PAS"/>
    <property type="match status" value="1"/>
</dbReference>
<dbReference type="InterPro" id="IPR000014">
    <property type="entry name" value="PAS"/>
</dbReference>
<proteinExistence type="predicted"/>
<dbReference type="FunFam" id="3.30.450.20:FF:000088">
    <property type="entry name" value="Sensory transduction histidine kinase"/>
    <property type="match status" value="1"/>
</dbReference>
<dbReference type="KEGG" id="mvc:MSVAZ_2670"/>
<dbReference type="PROSITE" id="PS50113">
    <property type="entry name" value="PAC"/>
    <property type="match status" value="2"/>
</dbReference>
<dbReference type="SMART" id="SM00086">
    <property type="entry name" value="PAC"/>
    <property type="match status" value="2"/>
</dbReference>
<feature type="domain" description="PAC" evidence="3">
    <location>
        <begin position="274"/>
        <end position="326"/>
    </location>
</feature>
<feature type="domain" description="Histidine kinase" evidence="1">
    <location>
        <begin position="486"/>
        <end position="703"/>
    </location>
</feature>
<dbReference type="Proteomes" id="UP000033096">
    <property type="component" value="Chromosome"/>
</dbReference>
<gene>
    <name evidence="4" type="ORF">MSVAZ_2670</name>
</gene>
<dbReference type="SMART" id="SM00387">
    <property type="entry name" value="HATPase_c"/>
    <property type="match status" value="1"/>
</dbReference>
<dbReference type="PROSITE" id="PS50112">
    <property type="entry name" value="PAS"/>
    <property type="match status" value="1"/>
</dbReference>
<dbReference type="STRING" id="1434123.MSVAZ_2670"/>
<evidence type="ECO:0000259" key="1">
    <source>
        <dbReference type="PROSITE" id="PS50109"/>
    </source>
</evidence>
<dbReference type="InterPro" id="IPR025847">
    <property type="entry name" value="MEDS_domain"/>
</dbReference>
<dbReference type="PATRIC" id="fig|1434123.4.peg.3272"/>
<dbReference type="PANTHER" id="PTHR43065">
    <property type="entry name" value="SENSOR HISTIDINE KINASE"/>
    <property type="match status" value="1"/>
</dbReference>
<dbReference type="InterPro" id="IPR036890">
    <property type="entry name" value="HATPase_C_sf"/>
</dbReference>
<dbReference type="InterPro" id="IPR003594">
    <property type="entry name" value="HATPase_dom"/>
</dbReference>
<evidence type="ECO:0000259" key="2">
    <source>
        <dbReference type="PROSITE" id="PS50112"/>
    </source>
</evidence>
<dbReference type="Gene3D" id="2.10.70.100">
    <property type="match status" value="1"/>
</dbReference>
<dbReference type="PANTHER" id="PTHR43065:SF23">
    <property type="entry name" value="SENSOR HISTIDINE KINASE PDTAS"/>
    <property type="match status" value="1"/>
</dbReference>
<evidence type="ECO:0000259" key="3">
    <source>
        <dbReference type="PROSITE" id="PS50113"/>
    </source>
</evidence>
<dbReference type="InterPro" id="IPR011495">
    <property type="entry name" value="Sig_transdc_His_kin_sub2_dim/P"/>
</dbReference>
<keyword evidence="4" id="KW-0418">Kinase</keyword>
<reference evidence="4 5" key="1">
    <citation type="submission" date="2014-07" db="EMBL/GenBank/DDBJ databases">
        <title>Methanogenic archaea and the global carbon cycle.</title>
        <authorList>
            <person name="Henriksen J.R."/>
            <person name="Luke J."/>
            <person name="Reinhart S."/>
            <person name="Benedict M.N."/>
            <person name="Youngblut N.D."/>
            <person name="Metcalf M.E."/>
            <person name="Whitaker R.J."/>
            <person name="Metcalf W.W."/>
        </authorList>
    </citation>
    <scope>NUCLEOTIDE SEQUENCE [LARGE SCALE GENOMIC DNA]</scope>
    <source>
        <strain evidence="4 5">Z-761</strain>
    </source>
</reference>
<feature type="domain" description="PAS" evidence="2">
    <location>
        <begin position="352"/>
        <end position="424"/>
    </location>
</feature>
<sequence length="704" mass="80315">MSNSSRISGIDIIGNVPWGVHFCQFYRTKEDLMDILVPYFKAGLEDNEYCLWVISKPVNEECAKKALKVAIPNIDVYLKNGQVEIVPYTYWHVETDFLDPQTVLNCLTEKTGKALASGYDGLRYSGNNFSGHEKLLDSVVGKYQMIALCTYPIDRYNAFEILDIIANHQFALTKKEGKWEQIGCSCHKNNKECEQVEKALSVSEERFRTLVTASSEMVYRVSPDWSEMRYLYGRGFLVNTESPNRNWLQEYVPPEDQMNVMAVINEAILTKSTYELEHRVRLADGSLGWIFSRAVPMLDTNGEIVEWFGTASDITERKKVEAKLKDTLDNLDKLVKERTVELQHAYDSLKKSEKSLAEAQEIAHLGNWEMDFESNEFRWSDEMYRIFGLNPQELKVNYDIFLSYVHPDDQDCMDNAAKDALNGKPADINFRIILANGEERIVHAKSEVVFDEKNSPVRVRGTTQDITEHKKAEEALAKVEQIRIKEIHHRIKNNLQVISSLLDLQSETFFNRKICKTQEVVEAFRESQDRVASMALIHEELYKGDNIDTLDFAAYLNKLTEDLFNSYNLGNKSIRLKLNLDQIYLGMDTAIPLGIIVNELVTNSFKHAFPAGRKGEIQVNLRRNETSIAQSEMSGLDEGCKDSFSYILEISDNGKGIPEEIDTKGSNSLGLQLVHILVEQIDGCLEIKSGKGTQFTIWFNNIGI</sequence>
<dbReference type="SUPFAM" id="SSF55874">
    <property type="entry name" value="ATPase domain of HSP90 chaperone/DNA topoisomerase II/histidine kinase"/>
    <property type="match status" value="1"/>
</dbReference>
<keyword evidence="4" id="KW-0808">Transferase</keyword>
<name>A0A0E3Q5Z2_9EURY</name>
<keyword evidence="5" id="KW-1185">Reference proteome</keyword>
<dbReference type="Pfam" id="PF08447">
    <property type="entry name" value="PAS_3"/>
    <property type="match status" value="2"/>
</dbReference>
<dbReference type="SUPFAM" id="SSF55785">
    <property type="entry name" value="PYP-like sensor domain (PAS domain)"/>
    <property type="match status" value="2"/>
</dbReference>
<dbReference type="InterPro" id="IPR013655">
    <property type="entry name" value="PAS_fold_3"/>
</dbReference>
<evidence type="ECO:0000313" key="4">
    <source>
        <dbReference type="EMBL" id="AKB44939.1"/>
    </source>
</evidence>
<organism evidence="4 5">
    <name type="scientific">Methanosarcina vacuolata Z-761</name>
    <dbReference type="NCBI Taxonomy" id="1434123"/>
    <lineage>
        <taxon>Archaea</taxon>
        <taxon>Methanobacteriati</taxon>
        <taxon>Methanobacteriota</taxon>
        <taxon>Stenosarchaea group</taxon>
        <taxon>Methanomicrobia</taxon>
        <taxon>Methanosarcinales</taxon>
        <taxon>Methanosarcinaceae</taxon>
        <taxon>Methanosarcina</taxon>
    </lineage>
</organism>
<dbReference type="AlphaFoldDB" id="A0A0E3Q5Z2"/>
<dbReference type="InterPro" id="IPR001610">
    <property type="entry name" value="PAC"/>
</dbReference>
<dbReference type="InterPro" id="IPR000700">
    <property type="entry name" value="PAS-assoc_C"/>
</dbReference>
<dbReference type="PROSITE" id="PS50109">
    <property type="entry name" value="HIS_KIN"/>
    <property type="match status" value="1"/>
</dbReference>
<dbReference type="NCBIfam" id="TIGR00229">
    <property type="entry name" value="sensory_box"/>
    <property type="match status" value="2"/>
</dbReference>